<dbReference type="STRING" id="97359.A0A550CC43"/>
<proteinExistence type="predicted"/>
<name>A0A550CC43_9AGAR</name>
<sequence>MPPTQKSADSVSLTARVRDNQRRSRARKREYVASLEERLQRCQLEGAEKNLQIQEAARKVAAENRILRRLLRERGVDEEQLANHIREDSACSNNHDATSDGFSEASSSPSESPATAASTCSSIWSEAYSADAASLASLSAEGASTSKLPITHAADLRLSYPDSGLPSASSVSLNVILQDQATVSLDGSPIFLGNLQASSSIPPPSCPCEVDSGAFPAAEDTTSSTPCTVAYQLLQAAGLHLNRDMDSLIVTLDLWSGFRAAPLYSFEGCRVDNKTLVAALKKAFYGEYQWS</sequence>
<evidence type="ECO:0000313" key="2">
    <source>
        <dbReference type="EMBL" id="TRM62380.1"/>
    </source>
</evidence>
<feature type="compositionally biased region" description="Low complexity" evidence="1">
    <location>
        <begin position="103"/>
        <end position="116"/>
    </location>
</feature>
<accession>A0A550CC43</accession>
<feature type="region of interest" description="Disordered" evidence="1">
    <location>
        <begin position="1"/>
        <end position="29"/>
    </location>
</feature>
<gene>
    <name evidence="2" type="ORF">BD626DRAFT_60652</name>
</gene>
<protein>
    <recommendedName>
        <fullName evidence="4">BZIP domain-containing protein</fullName>
    </recommendedName>
</protein>
<evidence type="ECO:0000313" key="3">
    <source>
        <dbReference type="Proteomes" id="UP000320762"/>
    </source>
</evidence>
<dbReference type="OrthoDB" id="5374328at2759"/>
<feature type="compositionally biased region" description="Polar residues" evidence="1">
    <location>
        <begin position="1"/>
        <end position="13"/>
    </location>
</feature>
<reference evidence="2 3" key="1">
    <citation type="journal article" date="2019" name="New Phytol.">
        <title>Comparative genomics reveals unique wood-decay strategies and fruiting body development in the Schizophyllaceae.</title>
        <authorList>
            <person name="Almasi E."/>
            <person name="Sahu N."/>
            <person name="Krizsan K."/>
            <person name="Balint B."/>
            <person name="Kovacs G.M."/>
            <person name="Kiss B."/>
            <person name="Cseklye J."/>
            <person name="Drula E."/>
            <person name="Henrissat B."/>
            <person name="Nagy I."/>
            <person name="Chovatia M."/>
            <person name="Adam C."/>
            <person name="LaButti K."/>
            <person name="Lipzen A."/>
            <person name="Riley R."/>
            <person name="Grigoriev I.V."/>
            <person name="Nagy L.G."/>
        </authorList>
    </citation>
    <scope>NUCLEOTIDE SEQUENCE [LARGE SCALE GENOMIC DNA]</scope>
    <source>
        <strain evidence="2 3">NL-1724</strain>
    </source>
</reference>
<dbReference type="PANTHER" id="PTHR42070">
    <property type="entry name" value="FILAMENT ASSOCIATED PROTEIN, PUTATIVE (AFU_ORTHOLOGUE AFUA_8G06630)-RELATED"/>
    <property type="match status" value="1"/>
</dbReference>
<organism evidence="2 3">
    <name type="scientific">Schizophyllum amplum</name>
    <dbReference type="NCBI Taxonomy" id="97359"/>
    <lineage>
        <taxon>Eukaryota</taxon>
        <taxon>Fungi</taxon>
        <taxon>Dikarya</taxon>
        <taxon>Basidiomycota</taxon>
        <taxon>Agaricomycotina</taxon>
        <taxon>Agaricomycetes</taxon>
        <taxon>Agaricomycetidae</taxon>
        <taxon>Agaricales</taxon>
        <taxon>Schizophyllaceae</taxon>
        <taxon>Schizophyllum</taxon>
    </lineage>
</organism>
<dbReference type="Proteomes" id="UP000320762">
    <property type="component" value="Unassembled WGS sequence"/>
</dbReference>
<dbReference type="EMBL" id="VDMD01000013">
    <property type="protein sequence ID" value="TRM62380.1"/>
    <property type="molecule type" value="Genomic_DNA"/>
</dbReference>
<dbReference type="CDD" id="cd14688">
    <property type="entry name" value="bZIP_YAP"/>
    <property type="match status" value="1"/>
</dbReference>
<evidence type="ECO:0008006" key="4">
    <source>
        <dbReference type="Google" id="ProtNLM"/>
    </source>
</evidence>
<dbReference type="AlphaFoldDB" id="A0A550CC43"/>
<evidence type="ECO:0000256" key="1">
    <source>
        <dbReference type="SAM" id="MobiDB-lite"/>
    </source>
</evidence>
<dbReference type="PANTHER" id="PTHR42070:SF1">
    <property type="entry name" value="FILAMENT ASSOCIATED PROTEIN, PUTATIVE (AFU_ORTHOLOGUE AFUA_8G06630)-RELATED"/>
    <property type="match status" value="1"/>
</dbReference>
<feature type="region of interest" description="Disordered" evidence="1">
    <location>
        <begin position="86"/>
        <end position="116"/>
    </location>
</feature>
<comment type="caution">
    <text evidence="2">The sequence shown here is derived from an EMBL/GenBank/DDBJ whole genome shotgun (WGS) entry which is preliminary data.</text>
</comment>
<keyword evidence="3" id="KW-1185">Reference proteome</keyword>